<sequence>MAVTGIGGFFFRAKDPKALGAWYLEHLGVGAPEGQFVWDQQAGPTVFAPFKADTDYFPAEKQFMINLRVDDLDTLLASLRVAGVEAITKAEWDSPEVGRFARIQDPEGNQIELWEPVK</sequence>
<dbReference type="InterPro" id="IPR029068">
    <property type="entry name" value="Glyas_Bleomycin-R_OHBP_Dase"/>
</dbReference>
<dbReference type="SUPFAM" id="SSF54593">
    <property type="entry name" value="Glyoxalase/Bleomycin resistance protein/Dihydroxybiphenyl dioxygenase"/>
    <property type="match status" value="1"/>
</dbReference>
<dbReference type="AlphaFoldDB" id="A0A975C243"/>
<dbReference type="CDD" id="cd06587">
    <property type="entry name" value="VOC"/>
    <property type="match status" value="1"/>
</dbReference>
<dbReference type="InterPro" id="IPR052164">
    <property type="entry name" value="Anthracycline_SecMetBiosynth"/>
</dbReference>
<dbReference type="PANTHER" id="PTHR33993:SF5">
    <property type="entry name" value="GLYOXALASE"/>
    <property type="match status" value="1"/>
</dbReference>
<proteinExistence type="predicted"/>
<reference evidence="2" key="1">
    <citation type="submission" date="2020-09" db="EMBL/GenBank/DDBJ databases">
        <title>Brevundimonas sp. LVF2 isolated from a puddle in Goettingen, Germany.</title>
        <authorList>
            <person name="Friedrich I."/>
            <person name="Klassen A."/>
            <person name="Hannes N."/>
            <person name="Schneider D."/>
            <person name="Hertel R."/>
            <person name="Daniel R."/>
        </authorList>
    </citation>
    <scope>NUCLEOTIDE SEQUENCE</scope>
    <source>
        <strain evidence="2">LVF2</strain>
    </source>
</reference>
<dbReference type="Gene3D" id="3.10.180.10">
    <property type="entry name" value="2,3-Dihydroxybiphenyl 1,2-Dioxygenase, domain 1"/>
    <property type="match status" value="1"/>
</dbReference>
<protein>
    <submittedName>
        <fullName evidence="2">VOC family protein</fullName>
    </submittedName>
</protein>
<dbReference type="EMBL" id="CP062222">
    <property type="protein sequence ID" value="QTC92446.1"/>
    <property type="molecule type" value="Genomic_DNA"/>
</dbReference>
<accession>A0A975C243</accession>
<gene>
    <name evidence="2" type="ORF">IFJ75_06075</name>
</gene>
<organism evidence="2 3">
    <name type="scientific">Brevundimonas goettingensis</name>
    <dbReference type="NCBI Taxonomy" id="2774190"/>
    <lineage>
        <taxon>Bacteria</taxon>
        <taxon>Pseudomonadati</taxon>
        <taxon>Pseudomonadota</taxon>
        <taxon>Alphaproteobacteria</taxon>
        <taxon>Caulobacterales</taxon>
        <taxon>Caulobacteraceae</taxon>
        <taxon>Brevundimonas</taxon>
    </lineage>
</organism>
<dbReference type="PANTHER" id="PTHR33993">
    <property type="entry name" value="GLYOXALASE-RELATED"/>
    <property type="match status" value="1"/>
</dbReference>
<dbReference type="Pfam" id="PF18029">
    <property type="entry name" value="Glyoxalase_6"/>
    <property type="match status" value="1"/>
</dbReference>
<evidence type="ECO:0000259" key="1">
    <source>
        <dbReference type="PROSITE" id="PS51819"/>
    </source>
</evidence>
<dbReference type="InterPro" id="IPR041581">
    <property type="entry name" value="Glyoxalase_6"/>
</dbReference>
<name>A0A975C243_9CAUL</name>
<dbReference type="RefSeq" id="WP_207931726.1">
    <property type="nucleotide sequence ID" value="NZ_CP062222.1"/>
</dbReference>
<dbReference type="KEGG" id="bgoe:IFJ75_06075"/>
<dbReference type="PROSITE" id="PS51819">
    <property type="entry name" value="VOC"/>
    <property type="match status" value="1"/>
</dbReference>
<evidence type="ECO:0000313" key="3">
    <source>
        <dbReference type="Proteomes" id="UP000663918"/>
    </source>
</evidence>
<dbReference type="Proteomes" id="UP000663918">
    <property type="component" value="Chromosome"/>
</dbReference>
<dbReference type="InterPro" id="IPR037523">
    <property type="entry name" value="VOC_core"/>
</dbReference>
<evidence type="ECO:0000313" key="2">
    <source>
        <dbReference type="EMBL" id="QTC92446.1"/>
    </source>
</evidence>
<keyword evidence="3" id="KW-1185">Reference proteome</keyword>
<feature type="domain" description="VOC" evidence="1">
    <location>
        <begin position="5"/>
        <end position="116"/>
    </location>
</feature>